<dbReference type="Ensembl" id="ENSCAFT00040001122.1">
    <property type="protein sequence ID" value="ENSCAFP00040000945.1"/>
    <property type="gene ID" value="ENSCAFG00040000631.1"/>
</dbReference>
<name>A0A8C0PLM8_CANLF</name>
<feature type="region of interest" description="Disordered" evidence="1">
    <location>
        <begin position="37"/>
        <end position="149"/>
    </location>
</feature>
<feature type="region of interest" description="Disordered" evidence="1">
    <location>
        <begin position="330"/>
        <end position="352"/>
    </location>
</feature>
<dbReference type="GO" id="GO:0000070">
    <property type="term" value="P:mitotic sister chromatid segregation"/>
    <property type="evidence" value="ECO:0007669"/>
    <property type="project" value="InterPro"/>
</dbReference>
<dbReference type="Pfam" id="PF08641">
    <property type="entry name" value="Mis14"/>
    <property type="match status" value="1"/>
</dbReference>
<feature type="compositionally biased region" description="Basic residues" evidence="1">
    <location>
        <begin position="41"/>
        <end position="55"/>
    </location>
</feature>
<dbReference type="GO" id="GO:0000776">
    <property type="term" value="C:kinetochore"/>
    <property type="evidence" value="ECO:0007669"/>
    <property type="project" value="InterPro"/>
</dbReference>
<proteinExistence type="predicted"/>
<sequence>REKNNLEGKDWGPPRSRRPGLALTYAVKVRGREVAVTVHRPAAHRPHGRSHRRAPVSREPQPERFGCGGSRFRPDSCFPPPSRPSAPTVPARGSNWKDGGGSRVGGPFPSAGRGERGAAGRRGVGRRQLPGGLPGALHVEAGRDGNGRAVRPLRGQARGRAAGGDSGPCAAGCAVDSDIKVLEDQFDEIIVDIATKRKQYPRKILECVIKTIKAKQEILKQYCPVVHPLDLKYDPDPASRVETLKYRGETIAKEISEAMKSLPALIEQGDGFSQVLKMQPIIQLQRVHQEVFSGCYKKPDTKPESFITQIETTPTETSTRKATDVVLKRRQTEDCPQRKRYPLRPKRINLDT</sequence>
<reference evidence="2" key="1">
    <citation type="submission" date="2018-10" db="EMBL/GenBank/DDBJ databases">
        <title>De novo assembly of a Great Dane genome.</title>
        <authorList>
            <person name="Kidd J.M."/>
            <person name="Pendleton A.L."/>
            <person name="Shen F."/>
            <person name="Emery S."/>
        </authorList>
    </citation>
    <scope>NUCLEOTIDE SEQUENCE [LARGE SCALE GENOMIC DNA]</scope>
    <source>
        <strain evidence="2">Great Dane</strain>
    </source>
</reference>
<dbReference type="PANTHER" id="PTHR31749">
    <property type="entry name" value="KINETOCHORE-ASSOCIATED PROTEIN NSL1 HOMOLOG"/>
    <property type="match status" value="1"/>
</dbReference>
<dbReference type="AlphaFoldDB" id="A0A8C0PLM8"/>
<organism evidence="2 3">
    <name type="scientific">Canis lupus familiaris</name>
    <name type="common">Dog</name>
    <name type="synonym">Canis familiaris</name>
    <dbReference type="NCBI Taxonomy" id="9615"/>
    <lineage>
        <taxon>Eukaryota</taxon>
        <taxon>Metazoa</taxon>
        <taxon>Chordata</taxon>
        <taxon>Craniata</taxon>
        <taxon>Vertebrata</taxon>
        <taxon>Euteleostomi</taxon>
        <taxon>Mammalia</taxon>
        <taxon>Eutheria</taxon>
        <taxon>Laurasiatheria</taxon>
        <taxon>Carnivora</taxon>
        <taxon>Caniformia</taxon>
        <taxon>Canidae</taxon>
        <taxon>Canis</taxon>
    </lineage>
</organism>
<reference evidence="2" key="2">
    <citation type="submission" date="2025-08" db="UniProtKB">
        <authorList>
            <consortium name="Ensembl"/>
        </authorList>
    </citation>
    <scope>IDENTIFICATION</scope>
</reference>
<feature type="compositionally biased region" description="Basic and acidic residues" evidence="1">
    <location>
        <begin position="1"/>
        <end position="12"/>
    </location>
</feature>
<protein>
    <submittedName>
        <fullName evidence="2">NSL1 component of MIS12 kinetochore complex</fullName>
    </submittedName>
</protein>
<dbReference type="PANTHER" id="PTHR31749:SF3">
    <property type="entry name" value="KINETOCHORE-ASSOCIATED PROTEIN NSL1 HOMOLOG"/>
    <property type="match status" value="1"/>
</dbReference>
<feature type="region of interest" description="Disordered" evidence="1">
    <location>
        <begin position="1"/>
        <end position="20"/>
    </location>
</feature>
<dbReference type="InterPro" id="IPR013950">
    <property type="entry name" value="Mis14/Nsl1"/>
</dbReference>
<evidence type="ECO:0000313" key="3">
    <source>
        <dbReference type="Proteomes" id="UP000694542"/>
    </source>
</evidence>
<accession>A0A8C0PLM8</accession>
<evidence type="ECO:0000256" key="1">
    <source>
        <dbReference type="SAM" id="MobiDB-lite"/>
    </source>
</evidence>
<feature type="compositionally biased region" description="Basic residues" evidence="1">
    <location>
        <begin position="338"/>
        <end position="352"/>
    </location>
</feature>
<dbReference type="Proteomes" id="UP000694542">
    <property type="component" value="Chromosome 7"/>
</dbReference>
<evidence type="ECO:0000313" key="2">
    <source>
        <dbReference type="Ensembl" id="ENSCAFP00040000945.1"/>
    </source>
</evidence>